<organism evidence="3 4">
    <name type="scientific">Aquiflexum balticum DSM 16537</name>
    <dbReference type="NCBI Taxonomy" id="758820"/>
    <lineage>
        <taxon>Bacteria</taxon>
        <taxon>Pseudomonadati</taxon>
        <taxon>Bacteroidota</taxon>
        <taxon>Cytophagia</taxon>
        <taxon>Cytophagales</taxon>
        <taxon>Cyclobacteriaceae</taxon>
        <taxon>Aquiflexum</taxon>
    </lineage>
</organism>
<protein>
    <submittedName>
        <fullName evidence="3">Repeat domain-containing protein</fullName>
    </submittedName>
</protein>
<evidence type="ECO:0000313" key="3">
    <source>
        <dbReference type="EMBL" id="SMD43925.1"/>
    </source>
</evidence>
<keyword evidence="4" id="KW-1185">Reference proteome</keyword>
<sequence length="389" mass="43226">MNQLLFLLYLLSAYSPTEPKFEIQEIDSDVAIGYGLAIGDVDGDGKPDILLVDKTEIVWYRNGDWKRFVMVENLTEFDNVCIAARDINGNGRVEVAVGAQWNPGETSDPEKSGSVHYLIRPDDPTQKWTPVQLHHEPTVHRMRWAKTADNNYQLIVLPLHGRGNKMGQGAGVKVLAYQPPGDPTQAWTTQLIDASMHLTHNLDIVELEDGSGESILVGGREGVKIFSFREGKWTNQSKVERLVKDNAVGELRLQHLPSGNKALATVEPMHGNMVAVYETKEINNDHPTRIELDASLKDGHAIGWGDFLGNGVQQVVAGWRVPNIDGDIGIKIYTPKKGSFADFEEYWLDKNGMACEDLQIADLDGDGKPDIIASGRSTNNLRIYWNKSN</sequence>
<dbReference type="Gene3D" id="2.130.10.130">
    <property type="entry name" value="Integrin alpha, N-terminal"/>
    <property type="match status" value="1"/>
</dbReference>
<dbReference type="InterPro" id="IPR054583">
    <property type="entry name" value="Beta-prop_AUDH"/>
</dbReference>
<dbReference type="InterPro" id="IPR013517">
    <property type="entry name" value="FG-GAP"/>
</dbReference>
<dbReference type="RefSeq" id="WP_084120774.1">
    <property type="nucleotide sequence ID" value="NZ_LT838813.1"/>
</dbReference>
<name>A0A1W2H4R4_9BACT</name>
<proteinExistence type="predicted"/>
<dbReference type="SUPFAM" id="SSF69318">
    <property type="entry name" value="Integrin alpha N-terminal domain"/>
    <property type="match status" value="1"/>
</dbReference>
<dbReference type="PANTHER" id="PTHR44103">
    <property type="entry name" value="PROPROTEIN CONVERTASE P"/>
    <property type="match status" value="1"/>
</dbReference>
<dbReference type="InterPro" id="IPR028994">
    <property type="entry name" value="Integrin_alpha_N"/>
</dbReference>
<keyword evidence="1" id="KW-0732">Signal</keyword>
<dbReference type="Pfam" id="PF13517">
    <property type="entry name" value="FG-GAP_3"/>
    <property type="match status" value="2"/>
</dbReference>
<gene>
    <name evidence="3" type="ORF">SAMN00777080_2538</name>
</gene>
<accession>A0A1W2H4R4</accession>
<dbReference type="OrthoDB" id="247570at2"/>
<evidence type="ECO:0000313" key="4">
    <source>
        <dbReference type="Proteomes" id="UP000192333"/>
    </source>
</evidence>
<evidence type="ECO:0000256" key="1">
    <source>
        <dbReference type="ARBA" id="ARBA00022729"/>
    </source>
</evidence>
<dbReference type="PANTHER" id="PTHR44103:SF1">
    <property type="entry name" value="PROPROTEIN CONVERTASE P"/>
    <property type="match status" value="1"/>
</dbReference>
<dbReference type="AlphaFoldDB" id="A0A1W2H4R4"/>
<dbReference type="STRING" id="758820.SAMN00777080_2538"/>
<dbReference type="Proteomes" id="UP000192333">
    <property type="component" value="Chromosome I"/>
</dbReference>
<dbReference type="EMBL" id="LT838813">
    <property type="protein sequence ID" value="SMD43925.1"/>
    <property type="molecule type" value="Genomic_DNA"/>
</dbReference>
<reference evidence="4" key="1">
    <citation type="submission" date="2017-04" db="EMBL/GenBank/DDBJ databases">
        <authorList>
            <person name="Varghese N."/>
            <person name="Submissions S."/>
        </authorList>
    </citation>
    <scope>NUCLEOTIDE SEQUENCE [LARGE SCALE GENOMIC DNA]</scope>
    <source>
        <strain evidence="4">DSM 16537</strain>
    </source>
</reference>
<evidence type="ECO:0000259" key="2">
    <source>
        <dbReference type="Pfam" id="PF22301"/>
    </source>
</evidence>
<dbReference type="Pfam" id="PF22301">
    <property type="entry name" value="AUDH_beta_propeller"/>
    <property type="match status" value="1"/>
</dbReference>
<feature type="domain" description="Aldos-2-ulose dehydratase beta-propeller" evidence="2">
    <location>
        <begin position="113"/>
        <end position="278"/>
    </location>
</feature>